<feature type="chain" id="PRO_5045255382" evidence="2">
    <location>
        <begin position="26"/>
        <end position="349"/>
    </location>
</feature>
<evidence type="ECO:0000313" key="4">
    <source>
        <dbReference type="Proteomes" id="UP001365846"/>
    </source>
</evidence>
<dbReference type="Proteomes" id="UP001365846">
    <property type="component" value="Unassembled WGS sequence"/>
</dbReference>
<evidence type="ECO:0000256" key="1">
    <source>
        <dbReference type="ARBA" id="ARBA00022729"/>
    </source>
</evidence>
<dbReference type="PROSITE" id="PS51318">
    <property type="entry name" value="TAT"/>
    <property type="match status" value="1"/>
</dbReference>
<evidence type="ECO:0000313" key="3">
    <source>
        <dbReference type="EMBL" id="MEJ8815627.1"/>
    </source>
</evidence>
<keyword evidence="4" id="KW-1185">Reference proteome</keyword>
<dbReference type="EMBL" id="JBBKZU010000022">
    <property type="protein sequence ID" value="MEJ8815627.1"/>
    <property type="molecule type" value="Genomic_DNA"/>
</dbReference>
<protein>
    <submittedName>
        <fullName evidence="3">ABC transporter substrate-binding protein</fullName>
    </submittedName>
</protein>
<dbReference type="RefSeq" id="WP_340360829.1">
    <property type="nucleotide sequence ID" value="NZ_JBBKZU010000022.1"/>
</dbReference>
<gene>
    <name evidence="3" type="ORF">WKW77_31505</name>
</gene>
<feature type="signal peptide" evidence="2">
    <location>
        <begin position="1"/>
        <end position="25"/>
    </location>
</feature>
<keyword evidence="1 2" id="KW-0732">Signal</keyword>
<organism evidence="3 4">
    <name type="scientific">Variovorax ureilyticus</name>
    <dbReference type="NCBI Taxonomy" id="1836198"/>
    <lineage>
        <taxon>Bacteria</taxon>
        <taxon>Pseudomonadati</taxon>
        <taxon>Pseudomonadota</taxon>
        <taxon>Betaproteobacteria</taxon>
        <taxon>Burkholderiales</taxon>
        <taxon>Comamonadaceae</taxon>
        <taxon>Variovorax</taxon>
    </lineage>
</organism>
<proteinExistence type="predicted"/>
<sequence length="349" mass="38540">MKTRRQSLQLLGAAAAMAVPGMARAQSQRPFTFCSFGGAAGAALKTAFMDPASKKFGRPIANVSPTNYAKLKAMVEAKAVEWDLVDVGGQFVFQGRDQGLLEKLDYSIIDASKLNKAWVSEYGIYTFVGATVFAYNTKAMPKDRVPTSWKDFWNVKDFPGPRSLYTRIWYNYEAALLAAGVPRDQIYPATDEKMKLAFAKLKEIKPHVKVWWATGAQPAQLLSSGEVVMASAWSGRILDVIKENAPVGFSYKDAISWGEAFVVPKGTPNRDLAMKVIDYSISDEAQSALLPLETYGPVLDQAAAKATAEQAKIFVSHPANFKDTCIINDEEVAKYATKFEEEWKKFQLS</sequence>
<reference evidence="3 4" key="1">
    <citation type="submission" date="2024-03" db="EMBL/GenBank/DDBJ databases">
        <title>Novel species of the genus Variovorax.</title>
        <authorList>
            <person name="Liu Q."/>
            <person name="Xin Y.-H."/>
        </authorList>
    </citation>
    <scope>NUCLEOTIDE SEQUENCE [LARGE SCALE GENOMIC DNA]</scope>
    <source>
        <strain evidence="3 4">KACC 18899</strain>
    </source>
</reference>
<comment type="caution">
    <text evidence="3">The sequence shown here is derived from an EMBL/GenBank/DDBJ whole genome shotgun (WGS) entry which is preliminary data.</text>
</comment>
<dbReference type="InterPro" id="IPR006311">
    <property type="entry name" value="TAT_signal"/>
</dbReference>
<dbReference type="CDD" id="cd13589">
    <property type="entry name" value="PBP2_polyamine_RpCGA009"/>
    <property type="match status" value="1"/>
</dbReference>
<dbReference type="SUPFAM" id="SSF53850">
    <property type="entry name" value="Periplasmic binding protein-like II"/>
    <property type="match status" value="1"/>
</dbReference>
<accession>A0ABU8VR44</accession>
<evidence type="ECO:0000256" key="2">
    <source>
        <dbReference type="SAM" id="SignalP"/>
    </source>
</evidence>
<dbReference type="InterPro" id="IPR006059">
    <property type="entry name" value="SBP"/>
</dbReference>
<dbReference type="Pfam" id="PF13416">
    <property type="entry name" value="SBP_bac_8"/>
    <property type="match status" value="1"/>
</dbReference>
<name>A0ABU8VR44_9BURK</name>
<dbReference type="PANTHER" id="PTHR30222:SF2">
    <property type="entry name" value="ABC TRANSPORTER SUBSTRATE-BINDING PROTEIN"/>
    <property type="match status" value="1"/>
</dbReference>
<dbReference type="Gene3D" id="3.40.190.10">
    <property type="entry name" value="Periplasmic binding protein-like II"/>
    <property type="match status" value="2"/>
</dbReference>
<dbReference type="PANTHER" id="PTHR30222">
    <property type="entry name" value="SPERMIDINE/PUTRESCINE-BINDING PERIPLASMIC PROTEIN"/>
    <property type="match status" value="1"/>
</dbReference>